<organism evidence="2 3">
    <name type="scientific">Seleniivibrio woodruffii</name>
    <dbReference type="NCBI Taxonomy" id="1078050"/>
    <lineage>
        <taxon>Bacteria</taxon>
        <taxon>Pseudomonadati</taxon>
        <taxon>Deferribacterota</taxon>
        <taxon>Deferribacteres</taxon>
        <taxon>Deferribacterales</taxon>
        <taxon>Geovibrionaceae</taxon>
        <taxon>Seleniivibrio</taxon>
    </lineage>
</organism>
<evidence type="ECO:0000313" key="3">
    <source>
        <dbReference type="Proteomes" id="UP000294614"/>
    </source>
</evidence>
<evidence type="ECO:0000313" key="2">
    <source>
        <dbReference type="EMBL" id="TCK59840.1"/>
    </source>
</evidence>
<dbReference type="EMBL" id="SMGG01000005">
    <property type="protein sequence ID" value="TCK59840.1"/>
    <property type="molecule type" value="Genomic_DNA"/>
</dbReference>
<dbReference type="Pfam" id="PF06114">
    <property type="entry name" value="Peptidase_M78"/>
    <property type="match status" value="1"/>
</dbReference>
<keyword evidence="3" id="KW-1185">Reference proteome</keyword>
<protein>
    <submittedName>
        <fullName evidence="2">Uncharacterized protein DUF955</fullName>
    </submittedName>
</protein>
<name>A0A4R1K747_9BACT</name>
<dbReference type="PANTHER" id="PTHR43236">
    <property type="entry name" value="ANTITOXIN HIGA1"/>
    <property type="match status" value="1"/>
</dbReference>
<gene>
    <name evidence="2" type="ORF">C8D98_2007</name>
</gene>
<dbReference type="Proteomes" id="UP000294614">
    <property type="component" value="Unassembled WGS sequence"/>
</dbReference>
<dbReference type="PANTHER" id="PTHR43236:SF1">
    <property type="entry name" value="BLL7220 PROTEIN"/>
    <property type="match status" value="1"/>
</dbReference>
<reference evidence="2 3" key="1">
    <citation type="submission" date="2019-03" db="EMBL/GenBank/DDBJ databases">
        <title>Genomic Encyclopedia of Type Strains, Phase IV (KMG-IV): sequencing the most valuable type-strain genomes for metagenomic binning, comparative biology and taxonomic classification.</title>
        <authorList>
            <person name="Goeker M."/>
        </authorList>
    </citation>
    <scope>NUCLEOTIDE SEQUENCE [LARGE SCALE GENOMIC DNA]</scope>
    <source>
        <strain evidence="2 3">DSM 24984</strain>
    </source>
</reference>
<comment type="caution">
    <text evidence="2">The sequence shown here is derived from an EMBL/GenBank/DDBJ whole genome shotgun (WGS) entry which is preliminary data.</text>
</comment>
<dbReference type="AlphaFoldDB" id="A0A4R1K747"/>
<sequence>MNNMAREAIGNLTTYLLDYYYNGKISFPLNIEEMIINKLQGRIEPDATLDMFIDAKIVKSSSNNNHKFTIFINPNLPQTRKNFTLAHELGHLFLHMGFMIDNAKWEAAPEYIDGAFARNQYDTGENENQAHEFAGSLLMPAEQYKQFVRDNAINNQIDVQGIANYFGVSYDAALVRGKWLGVFNW</sequence>
<accession>A0A4R1K747</accession>
<dbReference type="OrthoDB" id="9816277at2"/>
<dbReference type="InterPro" id="IPR010359">
    <property type="entry name" value="IrrE_HExxH"/>
</dbReference>
<feature type="domain" description="IrrE N-terminal-like" evidence="1">
    <location>
        <begin position="58"/>
        <end position="176"/>
    </location>
</feature>
<dbReference type="Gene3D" id="1.10.10.2910">
    <property type="match status" value="1"/>
</dbReference>
<dbReference type="InterPro" id="IPR052345">
    <property type="entry name" value="Rad_response_metalloprotease"/>
</dbReference>
<dbReference type="RefSeq" id="WP_132873997.1">
    <property type="nucleotide sequence ID" value="NZ_SMGG01000005.1"/>
</dbReference>
<evidence type="ECO:0000259" key="1">
    <source>
        <dbReference type="Pfam" id="PF06114"/>
    </source>
</evidence>
<proteinExistence type="predicted"/>